<evidence type="ECO:0000256" key="3">
    <source>
        <dbReference type="ARBA" id="ARBA00022727"/>
    </source>
</evidence>
<reference evidence="11" key="1">
    <citation type="submission" date="2017-09" db="EMBL/GenBank/DDBJ databases">
        <title>Depth-based differentiation of microbial function through sediment-hosted aquifers and enrichment of novel symbionts in the deep terrestrial subsurface.</title>
        <authorList>
            <person name="Probst A.J."/>
            <person name="Ladd B."/>
            <person name="Jarett J.K."/>
            <person name="Geller-Mcgrath D.E."/>
            <person name="Sieber C.M.K."/>
            <person name="Emerson J.B."/>
            <person name="Anantharaman K."/>
            <person name="Thomas B.C."/>
            <person name="Malmstrom R."/>
            <person name="Stieglmeier M."/>
            <person name="Klingl A."/>
            <person name="Woyke T."/>
            <person name="Ryan C.M."/>
            <person name="Banfield J.F."/>
        </authorList>
    </citation>
    <scope>NUCLEOTIDE SEQUENCE [LARGE SCALE GENOMIC DNA]</scope>
</reference>
<dbReference type="PANTHER" id="PTHR10344">
    <property type="entry name" value="THYMIDYLATE KINASE"/>
    <property type="match status" value="1"/>
</dbReference>
<dbReference type="GO" id="GO:0005829">
    <property type="term" value="C:cytosol"/>
    <property type="evidence" value="ECO:0007669"/>
    <property type="project" value="TreeGrafter"/>
</dbReference>
<dbReference type="GO" id="GO:0006227">
    <property type="term" value="P:dUDP biosynthetic process"/>
    <property type="evidence" value="ECO:0007669"/>
    <property type="project" value="TreeGrafter"/>
</dbReference>
<evidence type="ECO:0000256" key="2">
    <source>
        <dbReference type="ARBA" id="ARBA00022679"/>
    </source>
</evidence>
<dbReference type="Proteomes" id="UP000230959">
    <property type="component" value="Unassembled WGS sequence"/>
</dbReference>
<protein>
    <recommendedName>
        <fullName evidence="8">Thymidylate kinase</fullName>
        <ecNumber evidence="8">2.7.4.9</ecNumber>
    </recommendedName>
    <alternativeName>
        <fullName evidence="8">dTMP kinase</fullName>
    </alternativeName>
</protein>
<keyword evidence="3 8" id="KW-0545">Nucleotide biosynthesis</keyword>
<dbReference type="PANTHER" id="PTHR10344:SF4">
    <property type="entry name" value="UMP-CMP KINASE 2, MITOCHONDRIAL"/>
    <property type="match status" value="1"/>
</dbReference>
<evidence type="ECO:0000256" key="5">
    <source>
        <dbReference type="ARBA" id="ARBA00022777"/>
    </source>
</evidence>
<dbReference type="HAMAP" id="MF_00165">
    <property type="entry name" value="Thymidylate_kinase"/>
    <property type="match status" value="1"/>
</dbReference>
<dbReference type="InterPro" id="IPR018094">
    <property type="entry name" value="Thymidylate_kinase"/>
</dbReference>
<keyword evidence="2 8" id="KW-0808">Transferase</keyword>
<keyword evidence="6 8" id="KW-0067">ATP-binding</keyword>
<accession>A0A2M8LAH3</accession>
<keyword evidence="4 8" id="KW-0547">Nucleotide-binding</keyword>
<keyword evidence="5 8" id="KW-0418">Kinase</keyword>
<name>A0A2M8LAH3_9BACT</name>
<evidence type="ECO:0000313" key="11">
    <source>
        <dbReference type="Proteomes" id="UP000230959"/>
    </source>
</evidence>
<evidence type="ECO:0000256" key="7">
    <source>
        <dbReference type="ARBA" id="ARBA00048743"/>
    </source>
</evidence>
<evidence type="ECO:0000259" key="9">
    <source>
        <dbReference type="Pfam" id="PF02223"/>
    </source>
</evidence>
<evidence type="ECO:0000256" key="1">
    <source>
        <dbReference type="ARBA" id="ARBA00009776"/>
    </source>
</evidence>
<gene>
    <name evidence="8 10" type="primary">tmk</name>
    <name evidence="10" type="ORF">COV02_01595</name>
</gene>
<dbReference type="AlphaFoldDB" id="A0A2M8LAH3"/>
<sequence>MKKGKFIVIDGTDGSGKNTQTDLLVKTLKKQACNVKTIDFPQYEKNFFGKMVGRYLSGEFGGASEVSPYLASILYAGDRFETKEKIEKWLKDGNIVIADRYVSSNQIHQGGKIKDSKKRKEFLKWLNELEYGVFNLPKPDTIIYLDMPLDVSLRLLGNKSAQDRKKYLDGKKDIHESDSRHLEDAKKNAIEIVKKSNNWIKINCAKGGAPLKPEEISKIILEKLKLA</sequence>
<dbReference type="InterPro" id="IPR039430">
    <property type="entry name" value="Thymidylate_kin-like_dom"/>
</dbReference>
<evidence type="ECO:0000256" key="8">
    <source>
        <dbReference type="HAMAP-Rule" id="MF_00165"/>
    </source>
</evidence>
<dbReference type="NCBIfam" id="TIGR00041">
    <property type="entry name" value="DTMP_kinase"/>
    <property type="match status" value="1"/>
</dbReference>
<evidence type="ECO:0000256" key="4">
    <source>
        <dbReference type="ARBA" id="ARBA00022741"/>
    </source>
</evidence>
<evidence type="ECO:0000313" key="10">
    <source>
        <dbReference type="EMBL" id="PJE73619.1"/>
    </source>
</evidence>
<proteinExistence type="inferred from homology"/>
<dbReference type="EC" id="2.7.4.9" evidence="8"/>
<dbReference type="GO" id="GO:0004798">
    <property type="term" value="F:dTMP kinase activity"/>
    <property type="evidence" value="ECO:0007669"/>
    <property type="project" value="UniProtKB-UniRule"/>
</dbReference>
<dbReference type="CDD" id="cd01672">
    <property type="entry name" value="TMPK"/>
    <property type="match status" value="1"/>
</dbReference>
<comment type="catalytic activity">
    <reaction evidence="7 8">
        <text>dTMP + ATP = dTDP + ADP</text>
        <dbReference type="Rhea" id="RHEA:13517"/>
        <dbReference type="ChEBI" id="CHEBI:30616"/>
        <dbReference type="ChEBI" id="CHEBI:58369"/>
        <dbReference type="ChEBI" id="CHEBI:63528"/>
        <dbReference type="ChEBI" id="CHEBI:456216"/>
        <dbReference type="EC" id="2.7.4.9"/>
    </reaction>
</comment>
<dbReference type="InterPro" id="IPR027417">
    <property type="entry name" value="P-loop_NTPase"/>
</dbReference>
<dbReference type="GO" id="GO:0006233">
    <property type="term" value="P:dTDP biosynthetic process"/>
    <property type="evidence" value="ECO:0007669"/>
    <property type="project" value="InterPro"/>
</dbReference>
<comment type="caution">
    <text evidence="8">Lacks conserved residue(s) required for the propagation of feature annotation.</text>
</comment>
<dbReference type="GO" id="GO:0005524">
    <property type="term" value="F:ATP binding"/>
    <property type="evidence" value="ECO:0007669"/>
    <property type="project" value="UniProtKB-UniRule"/>
</dbReference>
<dbReference type="EMBL" id="PFER01000025">
    <property type="protein sequence ID" value="PJE73619.1"/>
    <property type="molecule type" value="Genomic_DNA"/>
</dbReference>
<dbReference type="SUPFAM" id="SSF52540">
    <property type="entry name" value="P-loop containing nucleoside triphosphate hydrolases"/>
    <property type="match status" value="1"/>
</dbReference>
<dbReference type="Pfam" id="PF02223">
    <property type="entry name" value="Thymidylate_kin"/>
    <property type="match status" value="1"/>
</dbReference>
<evidence type="ECO:0000256" key="6">
    <source>
        <dbReference type="ARBA" id="ARBA00022840"/>
    </source>
</evidence>
<dbReference type="GO" id="GO:0006235">
    <property type="term" value="P:dTTP biosynthetic process"/>
    <property type="evidence" value="ECO:0007669"/>
    <property type="project" value="UniProtKB-UniRule"/>
</dbReference>
<comment type="function">
    <text evidence="8">Phosphorylation of dTMP to form dTDP in both de novo and salvage pathways of dTTP synthesis.</text>
</comment>
<comment type="caution">
    <text evidence="10">The sequence shown here is derived from an EMBL/GenBank/DDBJ whole genome shotgun (WGS) entry which is preliminary data.</text>
</comment>
<dbReference type="Gene3D" id="3.40.50.300">
    <property type="entry name" value="P-loop containing nucleotide triphosphate hydrolases"/>
    <property type="match status" value="1"/>
</dbReference>
<organism evidence="10 11">
    <name type="scientific">Candidatus Terrybacteria bacterium CG10_big_fil_rev_8_21_14_0_10_41_10</name>
    <dbReference type="NCBI Taxonomy" id="1975026"/>
    <lineage>
        <taxon>Bacteria</taxon>
        <taxon>Candidatus Terryibacteriota</taxon>
    </lineage>
</organism>
<comment type="similarity">
    <text evidence="1 8">Belongs to the thymidylate kinase family.</text>
</comment>
<feature type="domain" description="Thymidylate kinase-like" evidence="9">
    <location>
        <begin position="9"/>
        <end position="205"/>
    </location>
</feature>